<name>A0A1M2V6K1_TRAPU</name>
<dbReference type="EMBL" id="MNAD01001633">
    <property type="protein sequence ID" value="OJT03116.1"/>
    <property type="molecule type" value="Genomic_DNA"/>
</dbReference>
<proteinExistence type="predicted"/>
<dbReference type="STRING" id="154538.A0A1M2V6K1"/>
<reference evidence="1 2" key="1">
    <citation type="submission" date="2016-10" db="EMBL/GenBank/DDBJ databases">
        <title>Genome sequence of the basidiomycete white-rot fungus Trametes pubescens.</title>
        <authorList>
            <person name="Makela M.R."/>
            <person name="Granchi Z."/>
            <person name="Peng M."/>
            <person name="De Vries R.P."/>
            <person name="Grigoriev I."/>
            <person name="Riley R."/>
            <person name="Hilden K."/>
        </authorList>
    </citation>
    <scope>NUCLEOTIDE SEQUENCE [LARGE SCALE GENOMIC DNA]</scope>
    <source>
        <strain evidence="1 2">FBCC735</strain>
    </source>
</reference>
<dbReference type="Proteomes" id="UP000184267">
    <property type="component" value="Unassembled WGS sequence"/>
</dbReference>
<organism evidence="1 2">
    <name type="scientific">Trametes pubescens</name>
    <name type="common">White-rot fungus</name>
    <dbReference type="NCBI Taxonomy" id="154538"/>
    <lineage>
        <taxon>Eukaryota</taxon>
        <taxon>Fungi</taxon>
        <taxon>Dikarya</taxon>
        <taxon>Basidiomycota</taxon>
        <taxon>Agaricomycotina</taxon>
        <taxon>Agaricomycetes</taxon>
        <taxon>Polyporales</taxon>
        <taxon>Polyporaceae</taxon>
        <taxon>Trametes</taxon>
    </lineage>
</organism>
<protein>
    <submittedName>
        <fullName evidence="1">Uncharacterized protein</fullName>
    </submittedName>
</protein>
<dbReference type="AlphaFoldDB" id="A0A1M2V6K1"/>
<dbReference type="OrthoDB" id="3357985at2759"/>
<evidence type="ECO:0000313" key="2">
    <source>
        <dbReference type="Proteomes" id="UP000184267"/>
    </source>
</evidence>
<evidence type="ECO:0000313" key="1">
    <source>
        <dbReference type="EMBL" id="OJT03116.1"/>
    </source>
</evidence>
<comment type="caution">
    <text evidence="1">The sequence shown here is derived from an EMBL/GenBank/DDBJ whole genome shotgun (WGS) entry which is preliminary data.</text>
</comment>
<keyword evidence="2" id="KW-1185">Reference proteome</keyword>
<gene>
    <name evidence="1" type="ORF">TRAPUB_6304</name>
</gene>
<accession>A0A1M2V6K1</accession>
<sequence length="143" mass="16064">MSFDLIRRVLGAAMKYEIKAAKVLVRSAMVKPRLRESCPLQIFVIACRLGLEAEASITAHRTIDMGKIDGVYFPELDEISAGAYYRLLELKRARAQPRKPSYMRIGNKPISRTPTAPGLFCELAEMHEACAVEFRGCERLFGV</sequence>